<sequence>MPAKAGDRHRQEDDISTEAGEGVDEWAAAKTLVKPPDQLELTEAELKEEFTRILTANNPHAPQNIVRYSFKAAGEEEAEESGTVEVIEAADVEEPPPPRVKEQKLANQFNFIERASRTLNNPMRVQRRATMMIGWLEHLSYEDRLRELGLCSLEKRRLWGDLIATFQYLKGAYKKAGEGLVTRACSNRTRNNGSKLKKGRFRLDIRKKFFTMRVVRHWNRLPREVVDAPSLEVFKARLNGALSNLL</sequence>
<evidence type="ECO:0000313" key="2">
    <source>
        <dbReference type="EMBL" id="KAK4816897.1"/>
    </source>
</evidence>
<evidence type="ECO:0000313" key="3">
    <source>
        <dbReference type="Proteomes" id="UP001333110"/>
    </source>
</evidence>
<comment type="caution">
    <text evidence="2">The sequence shown here is derived from an EMBL/GenBank/DDBJ whole genome shotgun (WGS) entry which is preliminary data.</text>
</comment>
<organism evidence="2 3">
    <name type="scientific">Mycteria americana</name>
    <name type="common">Wood stork</name>
    <dbReference type="NCBI Taxonomy" id="33587"/>
    <lineage>
        <taxon>Eukaryota</taxon>
        <taxon>Metazoa</taxon>
        <taxon>Chordata</taxon>
        <taxon>Craniata</taxon>
        <taxon>Vertebrata</taxon>
        <taxon>Euteleostomi</taxon>
        <taxon>Archelosauria</taxon>
        <taxon>Archosauria</taxon>
        <taxon>Dinosauria</taxon>
        <taxon>Saurischia</taxon>
        <taxon>Theropoda</taxon>
        <taxon>Coelurosauria</taxon>
        <taxon>Aves</taxon>
        <taxon>Neognathae</taxon>
        <taxon>Neoaves</taxon>
        <taxon>Aequornithes</taxon>
        <taxon>Ciconiiformes</taxon>
        <taxon>Ciconiidae</taxon>
        <taxon>Mycteria</taxon>
    </lineage>
</organism>
<dbReference type="EMBL" id="JAUNZN010000009">
    <property type="protein sequence ID" value="KAK4816897.1"/>
    <property type="molecule type" value="Genomic_DNA"/>
</dbReference>
<reference evidence="2 3" key="1">
    <citation type="journal article" date="2023" name="J. Hered.">
        <title>Chromosome-level genome of the wood stork (Mycteria americana) provides insight into avian chromosome evolution.</title>
        <authorList>
            <person name="Flamio R. Jr."/>
            <person name="Ramstad K.M."/>
        </authorList>
    </citation>
    <scope>NUCLEOTIDE SEQUENCE [LARGE SCALE GENOMIC DNA]</scope>
    <source>
        <strain evidence="2">JAX WOST 10</strain>
    </source>
</reference>
<proteinExistence type="predicted"/>
<feature type="compositionally biased region" description="Basic and acidic residues" evidence="1">
    <location>
        <begin position="1"/>
        <end position="13"/>
    </location>
</feature>
<protein>
    <submittedName>
        <fullName evidence="2">Uncharacterized protein</fullName>
    </submittedName>
</protein>
<dbReference type="AlphaFoldDB" id="A0AAN7MZI6"/>
<evidence type="ECO:0000256" key="1">
    <source>
        <dbReference type="SAM" id="MobiDB-lite"/>
    </source>
</evidence>
<gene>
    <name evidence="2" type="ORF">QYF61_024539</name>
</gene>
<feature type="region of interest" description="Disordered" evidence="1">
    <location>
        <begin position="1"/>
        <end position="23"/>
    </location>
</feature>
<dbReference type="Proteomes" id="UP001333110">
    <property type="component" value="Unassembled WGS sequence"/>
</dbReference>
<name>A0AAN7MZI6_MYCAM</name>
<keyword evidence="3" id="KW-1185">Reference proteome</keyword>
<accession>A0AAN7MZI6</accession>